<dbReference type="SUPFAM" id="SSF51735">
    <property type="entry name" value="NAD(P)-binding Rossmann-fold domains"/>
    <property type="match status" value="1"/>
</dbReference>
<dbReference type="InterPro" id="IPR036291">
    <property type="entry name" value="NAD(P)-bd_dom_sf"/>
</dbReference>
<dbReference type="RefSeq" id="WP_377606260.1">
    <property type="nucleotide sequence ID" value="NZ_JBHUME010000014.1"/>
</dbReference>
<name>A0ABW5PKF9_9BACL</name>
<accession>A0ABW5PKF9</accession>
<comment type="caution">
    <text evidence="1">The sequence shown here is derived from an EMBL/GenBank/DDBJ whole genome shotgun (WGS) entry which is preliminary data.</text>
</comment>
<dbReference type="EMBL" id="JBHUME010000014">
    <property type="protein sequence ID" value="MFD2614842.1"/>
    <property type="molecule type" value="Genomic_DNA"/>
</dbReference>
<sequence length="70" mass="7515">MFASTPLIRAVPKRRADTNAAPYIIDLINRTPLGRLGQPEDIGLVATFLASDDVRWLTGGVLLVSGGLRP</sequence>
<organism evidence="1 2">
    <name type="scientific">Paenibacillus gansuensis</name>
    <dbReference type="NCBI Taxonomy" id="306542"/>
    <lineage>
        <taxon>Bacteria</taxon>
        <taxon>Bacillati</taxon>
        <taxon>Bacillota</taxon>
        <taxon>Bacilli</taxon>
        <taxon>Bacillales</taxon>
        <taxon>Paenibacillaceae</taxon>
        <taxon>Paenibacillus</taxon>
    </lineage>
</organism>
<protein>
    <submittedName>
        <fullName evidence="1">SDR family oxidoreductase</fullName>
    </submittedName>
</protein>
<dbReference type="Gene3D" id="3.40.50.720">
    <property type="entry name" value="NAD(P)-binding Rossmann-like Domain"/>
    <property type="match status" value="1"/>
</dbReference>
<proteinExistence type="predicted"/>
<dbReference type="Pfam" id="PF13561">
    <property type="entry name" value="adh_short_C2"/>
    <property type="match status" value="1"/>
</dbReference>
<gene>
    <name evidence="1" type="ORF">ACFSUF_20715</name>
</gene>
<reference evidence="2" key="1">
    <citation type="journal article" date="2019" name="Int. J. Syst. Evol. Microbiol.">
        <title>The Global Catalogue of Microorganisms (GCM) 10K type strain sequencing project: providing services to taxonomists for standard genome sequencing and annotation.</title>
        <authorList>
            <consortium name="The Broad Institute Genomics Platform"/>
            <consortium name="The Broad Institute Genome Sequencing Center for Infectious Disease"/>
            <person name="Wu L."/>
            <person name="Ma J."/>
        </authorList>
    </citation>
    <scope>NUCLEOTIDE SEQUENCE [LARGE SCALE GENOMIC DNA]</scope>
    <source>
        <strain evidence="2">KCTC 3950</strain>
    </source>
</reference>
<keyword evidence="2" id="KW-1185">Reference proteome</keyword>
<evidence type="ECO:0000313" key="2">
    <source>
        <dbReference type="Proteomes" id="UP001597541"/>
    </source>
</evidence>
<evidence type="ECO:0000313" key="1">
    <source>
        <dbReference type="EMBL" id="MFD2614842.1"/>
    </source>
</evidence>
<dbReference type="Proteomes" id="UP001597541">
    <property type="component" value="Unassembled WGS sequence"/>
</dbReference>
<dbReference type="InterPro" id="IPR002347">
    <property type="entry name" value="SDR_fam"/>
</dbReference>